<name>A0A1M7R3M7_9BURK</name>
<reference evidence="2" key="1">
    <citation type="submission" date="2016-11" db="EMBL/GenBank/DDBJ databases">
        <authorList>
            <person name="Varghese N."/>
            <person name="Submissions S."/>
        </authorList>
    </citation>
    <scope>NUCLEOTIDE SEQUENCE [LARGE SCALE GENOMIC DNA]</scope>
    <source>
        <strain evidence="2">Sac-22</strain>
    </source>
</reference>
<dbReference type="Gene3D" id="3.40.1760.10">
    <property type="entry name" value="YfbM-like super family"/>
    <property type="match status" value="1"/>
</dbReference>
<dbReference type="EMBL" id="FRCX01000010">
    <property type="protein sequence ID" value="SHN39554.1"/>
    <property type="molecule type" value="Genomic_DNA"/>
</dbReference>
<dbReference type="Proteomes" id="UP000184339">
    <property type="component" value="Unassembled WGS sequence"/>
</dbReference>
<gene>
    <name evidence="1" type="ORF">SAMN05192549_11017</name>
</gene>
<accession>A0A1M7R3M7</accession>
<dbReference type="STRING" id="551987.SAMN05192549_11017"/>
<dbReference type="SUPFAM" id="SSF111069">
    <property type="entry name" value="Hypothetical protein yfbM"/>
    <property type="match status" value="1"/>
</dbReference>
<evidence type="ECO:0000313" key="2">
    <source>
        <dbReference type="Proteomes" id="UP000184339"/>
    </source>
</evidence>
<dbReference type="InterPro" id="IPR035944">
    <property type="entry name" value="YfbM-like_sf"/>
</dbReference>
<sequence length="162" mass="17634">MGMRASFIAVDSEQIDRFMADPDALGDFVYGEDQAPPQHAMDVDKAWHAIHFVLNGSAEPGADDAAPVIFGGEPVGEEMDYGPVRVLQPAEVRALSATLAGIGAEDIRARFSSDRLAAADIYPGVWTEPEEDLDYVLHNYREMAQFYADAAQRGDGLLLYIA</sequence>
<organism evidence="1 2">
    <name type="scientific">Duganella sacchari</name>
    <dbReference type="NCBI Taxonomy" id="551987"/>
    <lineage>
        <taxon>Bacteria</taxon>
        <taxon>Pseudomonadati</taxon>
        <taxon>Pseudomonadota</taxon>
        <taxon>Betaproteobacteria</taxon>
        <taxon>Burkholderiales</taxon>
        <taxon>Oxalobacteraceae</taxon>
        <taxon>Telluria group</taxon>
        <taxon>Duganella</taxon>
    </lineage>
</organism>
<dbReference type="InterPro" id="IPR015068">
    <property type="entry name" value="DUF1877"/>
</dbReference>
<dbReference type="Pfam" id="PF08974">
    <property type="entry name" value="DUF1877"/>
    <property type="match status" value="1"/>
</dbReference>
<dbReference type="OrthoDB" id="5354816at2"/>
<proteinExistence type="predicted"/>
<dbReference type="RefSeq" id="WP_072787344.1">
    <property type="nucleotide sequence ID" value="NZ_FRCX01000010.1"/>
</dbReference>
<evidence type="ECO:0008006" key="3">
    <source>
        <dbReference type="Google" id="ProtNLM"/>
    </source>
</evidence>
<protein>
    <recommendedName>
        <fullName evidence="3">YfbM protein</fullName>
    </recommendedName>
</protein>
<keyword evidence="2" id="KW-1185">Reference proteome</keyword>
<dbReference type="AlphaFoldDB" id="A0A1M7R3M7"/>
<evidence type="ECO:0000313" key="1">
    <source>
        <dbReference type="EMBL" id="SHN39554.1"/>
    </source>
</evidence>